<dbReference type="SUPFAM" id="SSF54373">
    <property type="entry name" value="FAD-linked reductases, C-terminal domain"/>
    <property type="match status" value="1"/>
</dbReference>
<reference evidence="1" key="1">
    <citation type="journal article" date="2019" name="Nat. Med.">
        <title>A library of human gut bacterial isolates paired with longitudinal multiomics data enables mechanistic microbiome research.</title>
        <authorList>
            <person name="Poyet M."/>
            <person name="Groussin M."/>
            <person name="Gibbons S.M."/>
            <person name="Avila-Pacheco J."/>
            <person name="Jiang X."/>
            <person name="Kearney S.M."/>
            <person name="Perrotta A.R."/>
            <person name="Berdy B."/>
            <person name="Zhao S."/>
            <person name="Lieberman T.D."/>
            <person name="Swanson P.K."/>
            <person name="Smith M."/>
            <person name="Roesemann S."/>
            <person name="Alexander J.E."/>
            <person name="Rich S.A."/>
            <person name="Livny J."/>
            <person name="Vlamakis H."/>
            <person name="Clish C."/>
            <person name="Bullock K."/>
            <person name="Deik A."/>
            <person name="Scott J."/>
            <person name="Pierce K.A."/>
            <person name="Xavier R.J."/>
            <person name="Alm E.J."/>
        </authorList>
    </citation>
    <scope>NUCLEOTIDE SEQUENCE</scope>
    <source>
        <strain evidence="1">BIOML-A179</strain>
    </source>
</reference>
<sequence length="471" mass="52293">MVDILIIGCGIVGSLMAYELSKYDVKVVVVDKENDIANESTMANSAIIHAGFDPIPNTLKAKLNLLGKDLYEPLCKSLKVGYKKVGSLTVATSEEEVKKLEILESRAKENKVKVRLISGDEVRVLEPQLSTNIVKGLVCEETAIVYPWEVAIAAMEVALNNGVELQLNTEVLAIHKGDNYEVQTSNGMIQAKMVINAAGLFGCEVGRMINPEFEFEIQPRRGTYFVLDKDFNAISRVIYPTPTERGKGVLIVPTTHGNTLLGPDSEIVDDKENVATTVEAYDYIKDQLSRILPQFPATHVMRSFTGLRASGSSGDFYIQPDSRYETFVHVIGIESPGLSAAPAISKYVLDFIRPHIELNEKEWDSSRRPYVNLKALTREEKNALIQKNPAYGRMVCRCEQITEGEIIDSIRRHAGATTVKGVKKRCRPGMGKCQGSFCEPYVLQILARELNQCVDEVNYDEVGTNILVEEK</sequence>
<dbReference type="GeneID" id="60058989"/>
<dbReference type="RefSeq" id="WP_129821206.1">
    <property type="nucleotide sequence ID" value="NZ_CP053187.1"/>
</dbReference>
<dbReference type="Gene3D" id="3.30.9.10">
    <property type="entry name" value="D-Amino Acid Oxidase, subunit A, domain 2"/>
    <property type="match status" value="1"/>
</dbReference>
<dbReference type="InterPro" id="IPR041854">
    <property type="entry name" value="BFD-like_2Fe2S-bd_dom_sf"/>
</dbReference>
<dbReference type="PANTHER" id="PTHR42720">
    <property type="entry name" value="GLYCEROL-3-PHOSPHATE DEHYDROGENASE"/>
    <property type="match status" value="1"/>
</dbReference>
<dbReference type="InterPro" id="IPR052745">
    <property type="entry name" value="G3P_Oxidase/Oxidoreductase"/>
</dbReference>
<organism evidence="1">
    <name type="scientific">Turicibacter sanguinis</name>
    <dbReference type="NCBI Taxonomy" id="154288"/>
    <lineage>
        <taxon>Bacteria</taxon>
        <taxon>Bacillati</taxon>
        <taxon>Bacillota</taxon>
        <taxon>Erysipelotrichia</taxon>
        <taxon>Erysipelotrichales</taxon>
        <taxon>Turicibacteraceae</taxon>
        <taxon>Turicibacter</taxon>
    </lineage>
</organism>
<dbReference type="Gene3D" id="3.50.50.60">
    <property type="entry name" value="FAD/NAD(P)-binding domain"/>
    <property type="match status" value="1"/>
</dbReference>
<dbReference type="InterPro" id="IPR036188">
    <property type="entry name" value="FAD/NAD-bd_sf"/>
</dbReference>
<evidence type="ECO:0000313" key="1">
    <source>
        <dbReference type="EMBL" id="MTL93762.1"/>
    </source>
</evidence>
<name>A0A6I3NQR0_9FIRM</name>
<dbReference type="InterPro" id="IPR006076">
    <property type="entry name" value="FAD-dep_OxRdtase"/>
</dbReference>
<dbReference type="Pfam" id="PF01266">
    <property type="entry name" value="DAO"/>
    <property type="match status" value="1"/>
</dbReference>
<dbReference type="Pfam" id="PF04324">
    <property type="entry name" value="Fer2_BFD"/>
    <property type="match status" value="1"/>
</dbReference>
<dbReference type="EMBL" id="WMQV01000007">
    <property type="protein sequence ID" value="MTL93762.1"/>
    <property type="molecule type" value="Genomic_DNA"/>
</dbReference>
<gene>
    <name evidence="1" type="ORF">GMA64_04415</name>
</gene>
<dbReference type="SUPFAM" id="SSF51905">
    <property type="entry name" value="FAD/NAD(P)-binding domain"/>
    <property type="match status" value="1"/>
</dbReference>
<proteinExistence type="predicted"/>
<comment type="caution">
    <text evidence="1">The sequence shown here is derived from an EMBL/GenBank/DDBJ whole genome shotgun (WGS) entry which is preliminary data.</text>
</comment>
<dbReference type="AlphaFoldDB" id="A0A6I3NQR0"/>
<accession>A0A6I3NQR0</accession>
<dbReference type="CDD" id="cd19946">
    <property type="entry name" value="GlpA-like_Fer2_BFD-like"/>
    <property type="match status" value="1"/>
</dbReference>
<dbReference type="Gene3D" id="1.10.10.1100">
    <property type="entry name" value="BFD-like [2Fe-2S]-binding domain"/>
    <property type="match status" value="1"/>
</dbReference>
<dbReference type="InterPro" id="IPR007419">
    <property type="entry name" value="BFD-like_2Fe2S-bd_dom"/>
</dbReference>
<dbReference type="PANTHER" id="PTHR42720:SF1">
    <property type="entry name" value="GLYCEROL 3-PHOSPHATE OXIDASE"/>
    <property type="match status" value="1"/>
</dbReference>
<protein>
    <submittedName>
        <fullName evidence="1">FAD-dependent oxidoreductase</fullName>
    </submittedName>
</protein>